<evidence type="ECO:0000256" key="1">
    <source>
        <dbReference type="ARBA" id="ARBA00022679"/>
    </source>
</evidence>
<dbReference type="RefSeq" id="WP_073122635.1">
    <property type="nucleotide sequence ID" value="NZ_BMEN01000001.1"/>
</dbReference>
<keyword evidence="4" id="KW-1185">Reference proteome</keyword>
<name>A0A1M5X1F8_9FLAO</name>
<evidence type="ECO:0000259" key="2">
    <source>
        <dbReference type="Pfam" id="PF00534"/>
    </source>
</evidence>
<dbReference type="GO" id="GO:0009103">
    <property type="term" value="P:lipopolysaccharide biosynthetic process"/>
    <property type="evidence" value="ECO:0007669"/>
    <property type="project" value="TreeGrafter"/>
</dbReference>
<dbReference type="Pfam" id="PF00534">
    <property type="entry name" value="Glycos_transf_1"/>
    <property type="match status" value="1"/>
</dbReference>
<gene>
    <name evidence="3" type="ORF">SAMN05444281_2805</name>
</gene>
<dbReference type="GO" id="GO:0016757">
    <property type="term" value="F:glycosyltransferase activity"/>
    <property type="evidence" value="ECO:0007669"/>
    <property type="project" value="InterPro"/>
</dbReference>
<evidence type="ECO:0000313" key="3">
    <source>
        <dbReference type="EMBL" id="SHH93560.1"/>
    </source>
</evidence>
<sequence>MKKNKVLFFGPYPFPITGQSISFREVYDNFRSDKILFDTTKYGDHKLLNSLHSLMMLPFVFMFFRFDKVYFTCTRSKLGFIKDFQLLLFCKIFNKKVINHLHGADFNSFINNSKWLKKVIKWAYQIIDTSIVLLPSMKSHFSDFPKMKIEVVRNCYTSEYEDIEVNLNEKKRQVIYLSNIINSKGVFVFLEAIETVLQKDKEVVVKIAGKIMEDETMIFDQVSDEFNRIKQELKQKYPDRFFYLGLVSGKEKEQLLMESSIFVLPTFYKSEASPISIIEAMRFGNAIITTKHNYLTDLVSDKNGFIINPNSVSNLVVVINKILRNETKLRAIQEYNIQESIKKYSPVFFNSEIARIIT</sequence>
<dbReference type="CDD" id="cd03801">
    <property type="entry name" value="GT4_PimA-like"/>
    <property type="match status" value="1"/>
</dbReference>
<dbReference type="SUPFAM" id="SSF53756">
    <property type="entry name" value="UDP-Glycosyltransferase/glycogen phosphorylase"/>
    <property type="match status" value="1"/>
</dbReference>
<keyword evidence="1 3" id="KW-0808">Transferase</keyword>
<protein>
    <submittedName>
        <fullName evidence="3">Glycosyl transferases group 1</fullName>
    </submittedName>
</protein>
<proteinExistence type="predicted"/>
<organism evidence="3 4">
    <name type="scientific">Wenyingzhuangia marina</name>
    <dbReference type="NCBI Taxonomy" id="1195760"/>
    <lineage>
        <taxon>Bacteria</taxon>
        <taxon>Pseudomonadati</taxon>
        <taxon>Bacteroidota</taxon>
        <taxon>Flavobacteriia</taxon>
        <taxon>Flavobacteriales</taxon>
        <taxon>Flavobacteriaceae</taxon>
        <taxon>Wenyingzhuangia</taxon>
    </lineage>
</organism>
<dbReference type="PANTHER" id="PTHR46401:SF2">
    <property type="entry name" value="GLYCOSYLTRANSFERASE WBBK-RELATED"/>
    <property type="match status" value="1"/>
</dbReference>
<dbReference type="STRING" id="1195760.SAMN05444281_2805"/>
<feature type="domain" description="Glycosyl transferase family 1" evidence="2">
    <location>
        <begin position="164"/>
        <end position="336"/>
    </location>
</feature>
<dbReference type="Proteomes" id="UP000184109">
    <property type="component" value="Unassembled WGS sequence"/>
</dbReference>
<dbReference type="Gene3D" id="3.40.50.2000">
    <property type="entry name" value="Glycogen Phosphorylase B"/>
    <property type="match status" value="2"/>
</dbReference>
<dbReference type="InterPro" id="IPR001296">
    <property type="entry name" value="Glyco_trans_1"/>
</dbReference>
<dbReference type="PANTHER" id="PTHR46401">
    <property type="entry name" value="GLYCOSYLTRANSFERASE WBBK-RELATED"/>
    <property type="match status" value="1"/>
</dbReference>
<reference evidence="4" key="1">
    <citation type="submission" date="2016-11" db="EMBL/GenBank/DDBJ databases">
        <authorList>
            <person name="Varghese N."/>
            <person name="Submissions S."/>
        </authorList>
    </citation>
    <scope>NUCLEOTIDE SEQUENCE [LARGE SCALE GENOMIC DNA]</scope>
    <source>
        <strain evidence="4">DSM 100572</strain>
    </source>
</reference>
<dbReference type="EMBL" id="FQXQ01000009">
    <property type="protein sequence ID" value="SHH93560.1"/>
    <property type="molecule type" value="Genomic_DNA"/>
</dbReference>
<evidence type="ECO:0000313" key="4">
    <source>
        <dbReference type="Proteomes" id="UP000184109"/>
    </source>
</evidence>
<dbReference type="AlphaFoldDB" id="A0A1M5X1F8"/>
<dbReference type="OrthoDB" id="7560678at2"/>
<accession>A0A1M5X1F8</accession>